<keyword evidence="2" id="KW-1185">Reference proteome</keyword>
<dbReference type="EMBL" id="CP038484">
    <property type="protein sequence ID" value="QFZ25524.1"/>
    <property type="molecule type" value="Genomic_DNA"/>
</dbReference>
<protein>
    <submittedName>
        <fullName evidence="1">Heat shock protein</fullName>
    </submittedName>
</protein>
<dbReference type="Proteomes" id="UP000326582">
    <property type="component" value="Chromosome 1"/>
</dbReference>
<proteinExistence type="predicted"/>
<accession>A0ACD0WE43</accession>
<reference evidence="2" key="1">
    <citation type="journal article" date="2019" name="MBio">
        <title>Comparative genomics for the elucidation of multidrug resistance (MDR) in Candida lusitaniae.</title>
        <authorList>
            <person name="Kannan A."/>
            <person name="Asner S.A."/>
            <person name="Trachsel E."/>
            <person name="Kelly S."/>
            <person name="Parker J."/>
            <person name="Sanglard D."/>
        </authorList>
    </citation>
    <scope>NUCLEOTIDE SEQUENCE [LARGE SCALE GENOMIC DNA]</scope>
    <source>
        <strain evidence="2">P1</strain>
    </source>
</reference>
<organism evidence="1 2">
    <name type="scientific">Clavispora lusitaniae</name>
    <name type="common">Candida lusitaniae</name>
    <dbReference type="NCBI Taxonomy" id="36911"/>
    <lineage>
        <taxon>Eukaryota</taxon>
        <taxon>Fungi</taxon>
        <taxon>Dikarya</taxon>
        <taxon>Ascomycota</taxon>
        <taxon>Saccharomycotina</taxon>
        <taxon>Pichiomycetes</taxon>
        <taxon>Metschnikowiaceae</taxon>
        <taxon>Clavispora</taxon>
    </lineage>
</organism>
<name>A0ACD0WE43_CLALS</name>
<gene>
    <name evidence="1" type="ORF">EJF14_10620</name>
</gene>
<evidence type="ECO:0000313" key="1">
    <source>
        <dbReference type="EMBL" id="QFZ25524.1"/>
    </source>
</evidence>
<keyword evidence="1" id="KW-0346">Stress response</keyword>
<evidence type="ECO:0000313" key="2">
    <source>
        <dbReference type="Proteomes" id="UP000326582"/>
    </source>
</evidence>
<sequence length="533" mass="60242">MAMAKMTVSSHSDFDPFGNIYTNDVLDILKASQHRAKKRKSEVTVELLLTVMFKTNAWDSSSYLRKLVERSSSRHECTDLNFYNGLKAHEKLQRGPGYSRDALIALRKANGIRIEYGDSYIGMFHLLLSVLGTHLWPKDTKGNESYARAVKSVAVGMKNGHKISSRTADCSSYGYIVKHCEDMTEQIRQGEIKPALAREDDIRRFVGVLCKRARSSIVLVNGCSFSKLSLVHGAVKRIIESGPPHLQDCKFISLNAISLEYHTRNLWGFEDGFNDVLDYLRRSERKVILFVEGVHCITSNRATAVSFRNAIASGQLQCICTTTPSEFHNEMASDCIFENYFQRVDIADVTVSETLTLLRRKRSFYEKSHSVRILDSTLVAAAHLAARYISSSKMPFSAMDLVDEAAASFAIKQAFKPKDIAILDERLRMLEVETETLKKDIDVDYTSRERLETVRKQKADLENALTASREEYYQDGDIRRSMAESEFDSMFDTGCMETAKVAKKTLVKRVVRPDAVFQIISSMLGVSPDLLEF</sequence>